<dbReference type="eggNOG" id="KOG2647">
    <property type="taxonomic scope" value="Eukaryota"/>
</dbReference>
<dbReference type="EC" id="2.4.1.-" evidence="11"/>
<keyword evidence="10 11" id="KW-0472">Membrane</keyword>
<accession>F6SRF8</accession>
<dbReference type="GeneID" id="100016190"/>
<reference evidence="12" key="3">
    <citation type="submission" date="2025-09" db="UniProtKB">
        <authorList>
            <consortium name="Ensembl"/>
        </authorList>
    </citation>
    <scope>IDENTIFICATION</scope>
</reference>
<dbReference type="RefSeq" id="XP_056651452.1">
    <property type="nucleotide sequence ID" value="XM_056795474.1"/>
</dbReference>
<dbReference type="STRING" id="13616.ENSMODP00000017998"/>
<feature type="transmembrane region" description="Helical" evidence="11">
    <location>
        <begin position="350"/>
        <end position="373"/>
    </location>
</feature>
<feature type="transmembrane region" description="Helical" evidence="11">
    <location>
        <begin position="250"/>
        <end position="272"/>
    </location>
</feature>
<comment type="caution">
    <text evidence="11">Lacks conserved residue(s) required for the propagation of feature annotation.</text>
</comment>
<keyword evidence="5 11" id="KW-0328">Glycosyltransferase</keyword>
<dbReference type="Pfam" id="PF04188">
    <property type="entry name" value="Mannosyl_trans2"/>
    <property type="match status" value="1"/>
</dbReference>
<feature type="transmembrane region" description="Helical" evidence="11">
    <location>
        <begin position="156"/>
        <end position="187"/>
    </location>
</feature>
<dbReference type="KEGG" id="mdo:100016190"/>
<reference evidence="12" key="2">
    <citation type="submission" date="2025-08" db="UniProtKB">
        <authorList>
            <consortium name="Ensembl"/>
        </authorList>
    </citation>
    <scope>IDENTIFICATION</scope>
</reference>
<organism evidence="12 13">
    <name type="scientific">Monodelphis domestica</name>
    <name type="common">Gray short-tailed opossum</name>
    <dbReference type="NCBI Taxonomy" id="13616"/>
    <lineage>
        <taxon>Eukaryota</taxon>
        <taxon>Metazoa</taxon>
        <taxon>Chordata</taxon>
        <taxon>Craniata</taxon>
        <taxon>Vertebrata</taxon>
        <taxon>Euteleostomi</taxon>
        <taxon>Mammalia</taxon>
        <taxon>Metatheria</taxon>
        <taxon>Didelphimorphia</taxon>
        <taxon>Didelphidae</taxon>
        <taxon>Monodelphis</taxon>
    </lineage>
</organism>
<sequence length="508" mass="57046">MDSLNALRMQLGEPSWREVLRFAAFCRFLTLVLQALFNAFIPDHAADAFSPPRLEPAGLGDQLVEWLLGGLSRWDAEHFLFIAEHGYIYEHNFAFFPGFPLALRVGAELVLWPLQCLLTLRSRLLLTAALLNSLCSVLAALALYELSCLVLGCRRLALLSALLFCLSPANVFLASSYSESLFAFLAFSAMSQLERGRGSYSTLLFALATAVRSNGLINTGFLVHAQCQDLISAPRPPRALPQALWRPLRLVAFLLLRALGVGLPFALFQYYAYGQFCQPHSARLIPEPLVQLAKDKGYRVTAGSQPSWCAWRLPLIYSYVQDVYWNVGFLRYFELRQVPNFLLAGPVAVLGAWAAWTYVTANLQHCLTLGLLWSKGRADEKARKPPPGFHSPRVFVYVVHCTALLFFGALCMHVQVLTRFLGSSTPVIYWFPAHLLQNREPLLWTQETVPEKVPVMCSLLGQEALKNPVWGLLCNWRACSGVTWAILGYFLSYWLLGLLLHCNFLPWT</sequence>
<dbReference type="HOGENOM" id="CLU_029048_3_2_1"/>
<dbReference type="GO" id="GO:0004376">
    <property type="term" value="F:GPI mannosyltransferase activity"/>
    <property type="evidence" value="ECO:0007669"/>
    <property type="project" value="InterPro"/>
</dbReference>
<keyword evidence="6 11" id="KW-0808">Transferase</keyword>
<keyword evidence="4 11" id="KW-0337">GPI-anchor biosynthesis</keyword>
<dbReference type="Ensembl" id="ENSMODT00000018329.3">
    <property type="protein sequence ID" value="ENSMODP00000017998.2"/>
    <property type="gene ID" value="ENSMODG00000014399.3"/>
</dbReference>
<keyword evidence="7 11" id="KW-0812">Transmembrane</keyword>
<dbReference type="CTD" id="55650"/>
<keyword evidence="9 11" id="KW-1133">Transmembrane helix</keyword>
<dbReference type="InParanoid" id="F6SRF8"/>
<dbReference type="PANTHER" id="PTHR12468">
    <property type="entry name" value="GPI MANNOSYLTRANSFERASE 2"/>
    <property type="match status" value="1"/>
</dbReference>
<dbReference type="FunCoup" id="F6SRF8">
    <property type="interactions" value="370"/>
</dbReference>
<dbReference type="RefSeq" id="XP_056651451.1">
    <property type="nucleotide sequence ID" value="XM_056795473.1"/>
</dbReference>
<dbReference type="AlphaFoldDB" id="F6SRF8"/>
<evidence type="ECO:0000256" key="5">
    <source>
        <dbReference type="ARBA" id="ARBA00022676"/>
    </source>
</evidence>
<name>F6SRF8_MONDO</name>
<dbReference type="InterPro" id="IPR007315">
    <property type="entry name" value="PIG-V/Gpi18"/>
</dbReference>
<feature type="transmembrane region" description="Helical" evidence="11">
    <location>
        <begin position="482"/>
        <end position="505"/>
    </location>
</feature>
<evidence type="ECO:0000313" key="13">
    <source>
        <dbReference type="Proteomes" id="UP000002280"/>
    </source>
</evidence>
<evidence type="ECO:0000256" key="7">
    <source>
        <dbReference type="ARBA" id="ARBA00022692"/>
    </source>
</evidence>
<keyword evidence="13" id="KW-1185">Reference proteome</keyword>
<keyword evidence="8 11" id="KW-0256">Endoplasmic reticulum</keyword>
<evidence type="ECO:0000256" key="2">
    <source>
        <dbReference type="ARBA" id="ARBA00004687"/>
    </source>
</evidence>
<dbReference type="GO" id="GO:0031501">
    <property type="term" value="C:mannosyltransferase complex"/>
    <property type="evidence" value="ECO:0000318"/>
    <property type="project" value="GO_Central"/>
</dbReference>
<dbReference type="Bgee" id="ENSMODG00000014399">
    <property type="expression patterns" value="Expressed in uterine wall and 18 other cell types or tissues"/>
</dbReference>
<evidence type="ECO:0000256" key="10">
    <source>
        <dbReference type="ARBA" id="ARBA00023136"/>
    </source>
</evidence>
<dbReference type="RefSeq" id="XP_007491438.1">
    <property type="nucleotide sequence ID" value="XM_007491376.2"/>
</dbReference>
<evidence type="ECO:0000256" key="8">
    <source>
        <dbReference type="ARBA" id="ARBA00022824"/>
    </source>
</evidence>
<dbReference type="Proteomes" id="UP000002280">
    <property type="component" value="Chromosome 4"/>
</dbReference>
<proteinExistence type="inferred from homology"/>
<dbReference type="PANTHER" id="PTHR12468:SF2">
    <property type="entry name" value="GPI MANNOSYLTRANSFERASE 2"/>
    <property type="match status" value="1"/>
</dbReference>
<dbReference type="RefSeq" id="XP_007491437.1">
    <property type="nucleotide sequence ID" value="XM_007491375.3"/>
</dbReference>
<evidence type="ECO:0000256" key="9">
    <source>
        <dbReference type="ARBA" id="ARBA00022989"/>
    </source>
</evidence>
<evidence type="ECO:0000256" key="1">
    <source>
        <dbReference type="ARBA" id="ARBA00004477"/>
    </source>
</evidence>
<comment type="function">
    <text evidence="11">Mannosyltransferase involved in glycosylphosphatidylinositol-anchor biosynthesis.</text>
</comment>
<dbReference type="GO" id="GO:0006506">
    <property type="term" value="P:GPI anchor biosynthetic process"/>
    <property type="evidence" value="ECO:0000318"/>
    <property type="project" value="GO_Central"/>
</dbReference>
<evidence type="ECO:0000256" key="11">
    <source>
        <dbReference type="RuleBase" id="RU363112"/>
    </source>
</evidence>
<evidence type="ECO:0000256" key="3">
    <source>
        <dbReference type="ARBA" id="ARBA00008698"/>
    </source>
</evidence>
<dbReference type="GO" id="GO:0005789">
    <property type="term" value="C:endoplasmic reticulum membrane"/>
    <property type="evidence" value="ECO:0000318"/>
    <property type="project" value="GO_Central"/>
</dbReference>
<comment type="pathway">
    <text evidence="2 11">Glycolipid biosynthesis; glycosylphosphatidylinositol-anchor biosynthesis.</text>
</comment>
<dbReference type="OrthoDB" id="10252502at2759"/>
<feature type="transmembrane region" description="Helical" evidence="11">
    <location>
        <begin position="124"/>
        <end position="144"/>
    </location>
</feature>
<gene>
    <name evidence="12" type="primary">PIGV</name>
</gene>
<evidence type="ECO:0000313" key="12">
    <source>
        <dbReference type="Ensembl" id="ENSMODP00000017998.2"/>
    </source>
</evidence>
<dbReference type="RefSeq" id="XP_007491436.1">
    <property type="nucleotide sequence ID" value="XM_007491374.2"/>
</dbReference>
<reference evidence="12 13" key="1">
    <citation type="journal article" date="2007" name="Nature">
        <title>Genome of the marsupial Monodelphis domestica reveals innovation in non-coding sequences.</title>
        <authorList>
            <person name="Mikkelsen T.S."/>
            <person name="Wakefield M.J."/>
            <person name="Aken B."/>
            <person name="Amemiya C.T."/>
            <person name="Chang J.L."/>
            <person name="Duke S."/>
            <person name="Garber M."/>
            <person name="Gentles A.J."/>
            <person name="Goodstadt L."/>
            <person name="Heger A."/>
            <person name="Jurka J."/>
            <person name="Kamal M."/>
            <person name="Mauceli E."/>
            <person name="Searle S.M."/>
            <person name="Sharpe T."/>
            <person name="Baker M.L."/>
            <person name="Batzer M.A."/>
            <person name="Benos P.V."/>
            <person name="Belov K."/>
            <person name="Clamp M."/>
            <person name="Cook A."/>
            <person name="Cuff J."/>
            <person name="Das R."/>
            <person name="Davidow L."/>
            <person name="Deakin J.E."/>
            <person name="Fazzari M.J."/>
            <person name="Glass J.L."/>
            <person name="Grabherr M."/>
            <person name="Greally J.M."/>
            <person name="Gu W."/>
            <person name="Hore T.A."/>
            <person name="Huttley G.A."/>
            <person name="Kleber M."/>
            <person name="Jirtle R.L."/>
            <person name="Koina E."/>
            <person name="Lee J.T."/>
            <person name="Mahony S."/>
            <person name="Marra M.A."/>
            <person name="Miller R.D."/>
            <person name="Nicholls R.D."/>
            <person name="Oda M."/>
            <person name="Papenfuss A.T."/>
            <person name="Parra Z.E."/>
            <person name="Pollock D.D."/>
            <person name="Ray D.A."/>
            <person name="Schein J.E."/>
            <person name="Speed T.P."/>
            <person name="Thompson K."/>
            <person name="VandeBerg J.L."/>
            <person name="Wade C.M."/>
            <person name="Walker J.A."/>
            <person name="Waters P.D."/>
            <person name="Webber C."/>
            <person name="Weidman J.R."/>
            <person name="Xie X."/>
            <person name="Zody M.C."/>
            <person name="Baldwin J."/>
            <person name="Abdouelleil A."/>
            <person name="Abdulkadir J."/>
            <person name="Abebe A."/>
            <person name="Abera B."/>
            <person name="Abreu J."/>
            <person name="Acer S.C."/>
            <person name="Aftuck L."/>
            <person name="Alexander A."/>
            <person name="An P."/>
            <person name="Anderson E."/>
            <person name="Anderson S."/>
            <person name="Arachi H."/>
            <person name="Azer M."/>
            <person name="Bachantsang P."/>
            <person name="Barry A."/>
            <person name="Bayul T."/>
            <person name="Berlin A."/>
            <person name="Bessette D."/>
            <person name="Bloom T."/>
            <person name="Bloom T."/>
            <person name="Boguslavskiy L."/>
            <person name="Bonnet C."/>
            <person name="Boukhgalter B."/>
            <person name="Bourzgui I."/>
            <person name="Brown A."/>
            <person name="Cahill P."/>
            <person name="Channer S."/>
            <person name="Cheshatsang Y."/>
            <person name="Chuda L."/>
            <person name="Citroen M."/>
            <person name="Collymore A."/>
            <person name="Cooke P."/>
            <person name="Costello M."/>
            <person name="D'Aco K."/>
            <person name="Daza R."/>
            <person name="De Haan G."/>
            <person name="DeGray S."/>
            <person name="DeMaso C."/>
            <person name="Dhargay N."/>
            <person name="Dooley K."/>
            <person name="Dooley E."/>
            <person name="Doricent M."/>
            <person name="Dorje P."/>
            <person name="Dorjee K."/>
            <person name="Dupes A."/>
            <person name="Elong R."/>
            <person name="Falk J."/>
            <person name="Farina A."/>
            <person name="Faro S."/>
            <person name="Ferguson D."/>
            <person name="Fisher S."/>
            <person name="Foley C.D."/>
            <person name="Franke A."/>
            <person name="Friedrich D."/>
            <person name="Gadbois L."/>
            <person name="Gearin G."/>
            <person name="Gearin C.R."/>
            <person name="Giannoukos G."/>
            <person name="Goode T."/>
            <person name="Graham J."/>
            <person name="Grandbois E."/>
            <person name="Grewal S."/>
            <person name="Gyaltsen K."/>
            <person name="Hafez N."/>
            <person name="Hagos B."/>
            <person name="Hall J."/>
            <person name="Henson C."/>
            <person name="Hollinger A."/>
            <person name="Honan T."/>
            <person name="Huard M.D."/>
            <person name="Hughes L."/>
            <person name="Hurhula B."/>
            <person name="Husby M.E."/>
            <person name="Kamat A."/>
            <person name="Kanga B."/>
            <person name="Kashin S."/>
            <person name="Khazanovich D."/>
            <person name="Kisner P."/>
            <person name="Lance K."/>
            <person name="Lara M."/>
            <person name="Lee W."/>
            <person name="Lennon N."/>
            <person name="Letendre F."/>
            <person name="LeVine R."/>
            <person name="Lipovsky A."/>
            <person name="Liu X."/>
            <person name="Liu J."/>
            <person name="Liu S."/>
            <person name="Lokyitsang T."/>
            <person name="Lokyitsang Y."/>
            <person name="Lubonja R."/>
            <person name="Lui A."/>
            <person name="MacDonald P."/>
            <person name="Magnisalis V."/>
            <person name="Maru K."/>
            <person name="Matthews C."/>
            <person name="McCusker W."/>
            <person name="McDonough S."/>
            <person name="Mehta T."/>
            <person name="Meldrim J."/>
            <person name="Meneus L."/>
            <person name="Mihai O."/>
            <person name="Mihalev A."/>
            <person name="Mihova T."/>
            <person name="Mittelman R."/>
            <person name="Mlenga V."/>
            <person name="Montmayeur A."/>
            <person name="Mulrain L."/>
            <person name="Navidi A."/>
            <person name="Naylor J."/>
            <person name="Negash T."/>
            <person name="Nguyen T."/>
            <person name="Nguyen N."/>
            <person name="Nicol R."/>
            <person name="Norbu C."/>
            <person name="Norbu N."/>
            <person name="Novod N."/>
            <person name="O'Neill B."/>
            <person name="Osman S."/>
            <person name="Markiewicz E."/>
            <person name="Oyono O.L."/>
            <person name="Patti C."/>
            <person name="Phunkhang P."/>
            <person name="Pierre F."/>
            <person name="Priest M."/>
            <person name="Raghuraman S."/>
            <person name="Rege F."/>
            <person name="Reyes R."/>
            <person name="Rise C."/>
            <person name="Rogov P."/>
            <person name="Ross K."/>
            <person name="Ryan E."/>
            <person name="Settipalli S."/>
            <person name="Shea T."/>
            <person name="Sherpa N."/>
            <person name="Shi L."/>
            <person name="Shih D."/>
            <person name="Sparrow T."/>
            <person name="Spaulding J."/>
            <person name="Stalker J."/>
            <person name="Stange-Thomann N."/>
            <person name="Stavropoulos S."/>
            <person name="Stone C."/>
            <person name="Strader C."/>
            <person name="Tesfaye S."/>
            <person name="Thomson T."/>
            <person name="Thoulutsang Y."/>
            <person name="Thoulutsang D."/>
            <person name="Topham K."/>
            <person name="Topping I."/>
            <person name="Tsamla T."/>
            <person name="Vassiliev H."/>
            <person name="Vo A."/>
            <person name="Wangchuk T."/>
            <person name="Wangdi T."/>
            <person name="Weiand M."/>
            <person name="Wilkinson J."/>
            <person name="Wilson A."/>
            <person name="Yadav S."/>
            <person name="Young G."/>
            <person name="Yu Q."/>
            <person name="Zembek L."/>
            <person name="Zhong D."/>
            <person name="Zimmer A."/>
            <person name="Zwirko Z."/>
            <person name="Jaffe D.B."/>
            <person name="Alvarez P."/>
            <person name="Brockman W."/>
            <person name="Butler J."/>
            <person name="Chin C."/>
            <person name="Gnerre S."/>
            <person name="MacCallum I."/>
            <person name="Graves J.A."/>
            <person name="Ponting C.P."/>
            <person name="Breen M."/>
            <person name="Samollow P.B."/>
            <person name="Lander E.S."/>
            <person name="Lindblad-Toh K."/>
        </authorList>
    </citation>
    <scope>NUCLEOTIDE SEQUENCE [LARGE SCALE GENOMIC DNA]</scope>
</reference>
<dbReference type="RefSeq" id="XP_016277593.1">
    <property type="nucleotide sequence ID" value="XM_016422107.2"/>
</dbReference>
<dbReference type="GO" id="GO:0000009">
    <property type="term" value="F:alpha-1,6-mannosyltransferase activity"/>
    <property type="evidence" value="ECO:0007669"/>
    <property type="project" value="Ensembl"/>
</dbReference>
<dbReference type="OMA" id="GALFIWC"/>
<feature type="transmembrane region" description="Helical" evidence="11">
    <location>
        <begin position="394"/>
        <end position="416"/>
    </location>
</feature>
<protein>
    <recommendedName>
        <fullName evidence="11">GPI mannosyltransferase 2</fullName>
        <ecNumber evidence="11">2.4.1.-</ecNumber>
    </recommendedName>
</protein>
<comment type="similarity">
    <text evidence="3 11">Belongs to the PIGV family.</text>
</comment>
<evidence type="ECO:0000256" key="4">
    <source>
        <dbReference type="ARBA" id="ARBA00022502"/>
    </source>
</evidence>
<dbReference type="GeneTree" id="ENSGT00390000013174"/>
<dbReference type="UniPathway" id="UPA00196"/>
<evidence type="ECO:0000256" key="6">
    <source>
        <dbReference type="ARBA" id="ARBA00022679"/>
    </source>
</evidence>
<comment type="subcellular location">
    <subcellularLocation>
        <location evidence="1 11">Endoplasmic reticulum membrane</location>
        <topology evidence="1 11">Multi-pass membrane protein</topology>
    </subcellularLocation>
</comment>
<dbReference type="GO" id="GO:0000030">
    <property type="term" value="F:mannosyltransferase activity"/>
    <property type="evidence" value="ECO:0000318"/>
    <property type="project" value="GO_Central"/>
</dbReference>